<accession>A0A0H4ISZ3</accession>
<gene>
    <name evidence="1" type="ORF">NGO_07315</name>
</gene>
<sequence length="76" mass="8857">METLDERIKNLGKSLEDRIDANLIDATLEYITFSERLLAFETLCDYIEDFNIQLTEKESQEISFINKEFGIESTSD</sequence>
<organism evidence="1 2">
    <name type="scientific">Neisseria gonorrhoeae (strain ATCC 700825 / FA 1090)</name>
    <dbReference type="NCBI Taxonomy" id="242231"/>
    <lineage>
        <taxon>Bacteria</taxon>
        <taxon>Pseudomonadati</taxon>
        <taxon>Pseudomonadota</taxon>
        <taxon>Betaproteobacteria</taxon>
        <taxon>Neisseriales</taxon>
        <taxon>Neisseriaceae</taxon>
        <taxon>Neisseria</taxon>
    </lineage>
</organism>
<protein>
    <recommendedName>
        <fullName evidence="3">MafI family immunity protein</fullName>
    </recommendedName>
</protein>
<reference evidence="2" key="1">
    <citation type="submission" date="2003-03" db="EMBL/GenBank/DDBJ databases">
        <title>The complete genome sequence of Neisseria gonorrhoeae.</title>
        <authorList>
            <person name="Lewis L.A."/>
            <person name="Gillaspy A.F."/>
            <person name="McLaughlin R.E."/>
            <person name="Gipson M."/>
            <person name="Ducey T.F."/>
            <person name="Ownbey T."/>
            <person name="Hartman K."/>
            <person name="Nydick C."/>
            <person name="Carson M.B."/>
            <person name="Vaughn J."/>
            <person name="Thomson C."/>
            <person name="Song L."/>
            <person name="Lin S."/>
            <person name="Yuan X."/>
            <person name="Najar F."/>
            <person name="Zhan M."/>
            <person name="Ren Q."/>
            <person name="Zhu H."/>
            <person name="Qi S."/>
            <person name="Kenton S.M."/>
            <person name="Lai H."/>
            <person name="White J.D."/>
            <person name="Clifton S."/>
            <person name="Roe B.A."/>
            <person name="Dyer D.W."/>
        </authorList>
    </citation>
    <scope>NUCLEOTIDE SEQUENCE [LARGE SCALE GENOMIC DNA]</scope>
    <source>
        <strain evidence="2">ATCC 700825 / FA 1090</strain>
    </source>
</reference>
<dbReference type="AlphaFoldDB" id="A0A0H4ISZ3"/>
<dbReference type="InterPro" id="IPR047880">
    <property type="entry name" value="MafI-like"/>
</dbReference>
<name>A0A0H4ISZ3_NEIG1</name>
<evidence type="ECO:0000313" key="2">
    <source>
        <dbReference type="Proteomes" id="UP000000535"/>
    </source>
</evidence>
<dbReference type="EMBL" id="AE004969">
    <property type="protein sequence ID" value="AKO63714.1"/>
    <property type="molecule type" value="Genomic_DNA"/>
</dbReference>
<keyword evidence="2" id="KW-1185">Reference proteome</keyword>
<dbReference type="STRING" id="242231.NGO_07315"/>
<dbReference type="Proteomes" id="UP000000535">
    <property type="component" value="Chromosome"/>
</dbReference>
<evidence type="ECO:0000313" key="1">
    <source>
        <dbReference type="EMBL" id="AKO63714.1"/>
    </source>
</evidence>
<dbReference type="RefSeq" id="WP_002259831.1">
    <property type="nucleotide sequence ID" value="NC_002946.2"/>
</dbReference>
<dbReference type="GeneID" id="66753593"/>
<dbReference type="KEGG" id="ngo:NGO_07315"/>
<evidence type="ECO:0008006" key="3">
    <source>
        <dbReference type="Google" id="ProtNLM"/>
    </source>
</evidence>
<dbReference type="NCBIfam" id="NF033691">
    <property type="entry name" value="immunity_MafI"/>
    <property type="match status" value="1"/>
</dbReference>
<proteinExistence type="predicted"/>